<name>A0ABS5J9W8_9BACT</name>
<dbReference type="Proteomes" id="UP000676386">
    <property type="component" value="Unassembled WGS sequence"/>
</dbReference>
<evidence type="ECO:0000313" key="3">
    <source>
        <dbReference type="Proteomes" id="UP000676386"/>
    </source>
</evidence>
<sequence>MSTVFTTKFAVASDKMIAELLYMTRTRMEEHPGITTDGQYTKKILVDSMNNFSSQWLIVYAGDEPAGFALLTDGGRRPASLENKKVVQLAAFAVLKAYEDSAANKSLLEKCLSVYKGREAIWAEPEAVREQRSFLEAGGFVKAGDWLVFGF</sequence>
<reference evidence="2 3" key="1">
    <citation type="submission" date="2021-04" db="EMBL/GenBank/DDBJ databases">
        <title>Chitinophaga sp. nov., isolated from the rhizosphere soil.</title>
        <authorList>
            <person name="He S."/>
        </authorList>
    </citation>
    <scope>NUCLEOTIDE SEQUENCE [LARGE SCALE GENOMIC DNA]</scope>
    <source>
        <strain evidence="2 3">2R12</strain>
    </source>
</reference>
<organism evidence="2 3">
    <name type="scientific">Chitinophaga hostae</name>
    <dbReference type="NCBI Taxonomy" id="2831022"/>
    <lineage>
        <taxon>Bacteria</taxon>
        <taxon>Pseudomonadati</taxon>
        <taxon>Bacteroidota</taxon>
        <taxon>Chitinophagia</taxon>
        <taxon>Chitinophagales</taxon>
        <taxon>Chitinophagaceae</taxon>
        <taxon>Chitinophaga</taxon>
    </lineage>
</organism>
<dbReference type="SUPFAM" id="SSF55729">
    <property type="entry name" value="Acyl-CoA N-acyltransferases (Nat)"/>
    <property type="match status" value="1"/>
</dbReference>
<accession>A0ABS5J9W8</accession>
<dbReference type="InterPro" id="IPR016181">
    <property type="entry name" value="Acyl_CoA_acyltransferase"/>
</dbReference>
<dbReference type="EMBL" id="JAGTXB010000027">
    <property type="protein sequence ID" value="MBS0032000.1"/>
    <property type="molecule type" value="Genomic_DNA"/>
</dbReference>
<evidence type="ECO:0000259" key="1">
    <source>
        <dbReference type="PROSITE" id="PS51186"/>
    </source>
</evidence>
<dbReference type="RefSeq" id="WP_211977161.1">
    <property type="nucleotide sequence ID" value="NZ_CBFHAM010000018.1"/>
</dbReference>
<dbReference type="Gene3D" id="3.40.630.30">
    <property type="match status" value="1"/>
</dbReference>
<comment type="caution">
    <text evidence="2">The sequence shown here is derived from an EMBL/GenBank/DDBJ whole genome shotgun (WGS) entry which is preliminary data.</text>
</comment>
<gene>
    <name evidence="2" type="ORF">KE626_32005</name>
</gene>
<evidence type="ECO:0000313" key="2">
    <source>
        <dbReference type="EMBL" id="MBS0032000.1"/>
    </source>
</evidence>
<proteinExistence type="predicted"/>
<feature type="domain" description="N-acetyltransferase" evidence="1">
    <location>
        <begin position="18"/>
        <end position="151"/>
    </location>
</feature>
<protein>
    <recommendedName>
        <fullName evidence="1">N-acetyltransferase domain-containing protein</fullName>
    </recommendedName>
</protein>
<keyword evidence="3" id="KW-1185">Reference proteome</keyword>
<dbReference type="InterPro" id="IPR000182">
    <property type="entry name" value="GNAT_dom"/>
</dbReference>
<dbReference type="PROSITE" id="PS51186">
    <property type="entry name" value="GNAT"/>
    <property type="match status" value="1"/>
</dbReference>